<evidence type="ECO:0000256" key="3">
    <source>
        <dbReference type="ARBA" id="ARBA00022475"/>
    </source>
</evidence>
<dbReference type="RefSeq" id="WP_110450289.1">
    <property type="nucleotide sequence ID" value="NZ_CP029479.1"/>
</dbReference>
<dbReference type="GO" id="GO:0005886">
    <property type="term" value="C:plasma membrane"/>
    <property type="evidence" value="ECO:0007669"/>
    <property type="project" value="UniProtKB-SubCell"/>
</dbReference>
<comment type="subcellular location">
    <subcellularLocation>
        <location evidence="1">Cell membrane</location>
        <topology evidence="1">Multi-pass membrane protein</topology>
    </subcellularLocation>
</comment>
<dbReference type="InterPro" id="IPR004638">
    <property type="entry name" value="EmrB-like"/>
</dbReference>
<evidence type="ECO:0000256" key="4">
    <source>
        <dbReference type="ARBA" id="ARBA00022692"/>
    </source>
</evidence>
<dbReference type="EMBL" id="CP029479">
    <property type="protein sequence ID" value="AWM77722.1"/>
    <property type="molecule type" value="Genomic_DNA"/>
</dbReference>
<dbReference type="Proteomes" id="UP000247763">
    <property type="component" value="Chromosome"/>
</dbReference>
<dbReference type="SUPFAM" id="SSF103473">
    <property type="entry name" value="MFS general substrate transporter"/>
    <property type="match status" value="1"/>
</dbReference>
<evidence type="ECO:0000256" key="7">
    <source>
        <dbReference type="SAM" id="Phobius"/>
    </source>
</evidence>
<feature type="transmembrane region" description="Helical" evidence="7">
    <location>
        <begin position="170"/>
        <end position="193"/>
    </location>
</feature>
<feature type="transmembrane region" description="Helical" evidence="7">
    <location>
        <begin position="205"/>
        <end position="222"/>
    </location>
</feature>
<keyword evidence="6 7" id="KW-0472">Membrane</keyword>
<dbReference type="Pfam" id="PF07690">
    <property type="entry name" value="MFS_1"/>
    <property type="match status" value="1"/>
</dbReference>
<feature type="transmembrane region" description="Helical" evidence="7">
    <location>
        <begin position="272"/>
        <end position="293"/>
    </location>
</feature>
<protein>
    <submittedName>
        <fullName evidence="9">EmrB/QacA family drug resistance transporter</fullName>
    </submittedName>
</protein>
<name>A0A2Z3HR67_9CAUL</name>
<feature type="transmembrane region" description="Helical" evidence="7">
    <location>
        <begin position="143"/>
        <end position="164"/>
    </location>
</feature>
<keyword evidence="4 7" id="KW-0812">Transmembrane</keyword>
<evidence type="ECO:0000313" key="9">
    <source>
        <dbReference type="EMBL" id="AWM77722.1"/>
    </source>
</evidence>
<dbReference type="InterPro" id="IPR011701">
    <property type="entry name" value="MFS"/>
</dbReference>
<proteinExistence type="predicted"/>
<dbReference type="KEGG" id="phb:HYN04_08065"/>
<feature type="transmembrane region" description="Helical" evidence="7">
    <location>
        <begin position="234"/>
        <end position="251"/>
    </location>
</feature>
<evidence type="ECO:0000313" key="10">
    <source>
        <dbReference type="Proteomes" id="UP000247763"/>
    </source>
</evidence>
<keyword evidence="10" id="KW-1185">Reference proteome</keyword>
<evidence type="ECO:0000256" key="5">
    <source>
        <dbReference type="ARBA" id="ARBA00022989"/>
    </source>
</evidence>
<dbReference type="PANTHER" id="PTHR23501">
    <property type="entry name" value="MAJOR FACILITATOR SUPERFAMILY"/>
    <property type="match status" value="1"/>
</dbReference>
<dbReference type="NCBIfam" id="TIGR00711">
    <property type="entry name" value="efflux_EmrB"/>
    <property type="match status" value="1"/>
</dbReference>
<feature type="transmembrane region" description="Helical" evidence="7">
    <location>
        <begin position="84"/>
        <end position="103"/>
    </location>
</feature>
<reference evidence="10" key="1">
    <citation type="submission" date="2018-05" db="EMBL/GenBank/DDBJ databases">
        <title>Genome sequencing of Phenylobacterium sp. HYN0004.</title>
        <authorList>
            <person name="Yi H."/>
            <person name="Baek C."/>
        </authorList>
    </citation>
    <scope>NUCLEOTIDE SEQUENCE [LARGE SCALE GENOMIC DNA]</scope>
    <source>
        <strain evidence="10">HYN0004</strain>
    </source>
</reference>
<keyword evidence="5 7" id="KW-1133">Transmembrane helix</keyword>
<dbReference type="CDD" id="cd17503">
    <property type="entry name" value="MFS_LmrB_MDR_like"/>
    <property type="match status" value="1"/>
</dbReference>
<dbReference type="PROSITE" id="PS50850">
    <property type="entry name" value="MFS"/>
    <property type="match status" value="1"/>
</dbReference>
<evidence type="ECO:0000259" key="8">
    <source>
        <dbReference type="PROSITE" id="PS50850"/>
    </source>
</evidence>
<keyword evidence="2" id="KW-0813">Transport</keyword>
<evidence type="ECO:0000256" key="6">
    <source>
        <dbReference type="ARBA" id="ARBA00023136"/>
    </source>
</evidence>
<keyword evidence="3" id="KW-1003">Cell membrane</keyword>
<feature type="transmembrane region" description="Helical" evidence="7">
    <location>
        <begin position="337"/>
        <end position="353"/>
    </location>
</feature>
<dbReference type="GO" id="GO:0022857">
    <property type="term" value="F:transmembrane transporter activity"/>
    <property type="evidence" value="ECO:0007669"/>
    <property type="project" value="InterPro"/>
</dbReference>
<dbReference type="OrthoDB" id="9812221at2"/>
<dbReference type="Gene3D" id="1.20.1250.20">
    <property type="entry name" value="MFS general substrate transporter like domains"/>
    <property type="match status" value="1"/>
</dbReference>
<gene>
    <name evidence="9" type="ORF">HYN04_08065</name>
</gene>
<feature type="transmembrane region" description="Helical" evidence="7">
    <location>
        <begin position="479"/>
        <end position="497"/>
    </location>
</feature>
<dbReference type="AlphaFoldDB" id="A0A2Z3HR67"/>
<dbReference type="InterPro" id="IPR036259">
    <property type="entry name" value="MFS_trans_sf"/>
</dbReference>
<dbReference type="PANTHER" id="PTHR23501:SF174">
    <property type="entry name" value="MULTIDRUG EXPORT PROTEIN EMRB-RELATED"/>
    <property type="match status" value="1"/>
</dbReference>
<accession>A0A2Z3HR67</accession>
<dbReference type="Gene3D" id="1.20.1720.10">
    <property type="entry name" value="Multidrug resistance protein D"/>
    <property type="match status" value="1"/>
</dbReference>
<dbReference type="InterPro" id="IPR020846">
    <property type="entry name" value="MFS_dom"/>
</dbReference>
<feature type="transmembrane region" description="Helical" evidence="7">
    <location>
        <begin position="60"/>
        <end position="77"/>
    </location>
</feature>
<feature type="domain" description="Major facilitator superfamily (MFS) profile" evidence="8">
    <location>
        <begin position="18"/>
        <end position="502"/>
    </location>
</feature>
<feature type="transmembrane region" description="Helical" evidence="7">
    <location>
        <begin position="365"/>
        <end position="389"/>
    </location>
</feature>
<evidence type="ECO:0000256" key="1">
    <source>
        <dbReference type="ARBA" id="ARBA00004651"/>
    </source>
</evidence>
<evidence type="ECO:0000256" key="2">
    <source>
        <dbReference type="ARBA" id="ARBA00022448"/>
    </source>
</evidence>
<organism evidence="9 10">
    <name type="scientific">Phenylobacterium parvum</name>
    <dbReference type="NCBI Taxonomy" id="2201350"/>
    <lineage>
        <taxon>Bacteria</taxon>
        <taxon>Pseudomonadati</taxon>
        <taxon>Pseudomonadota</taxon>
        <taxon>Alphaproteobacteria</taxon>
        <taxon>Caulobacterales</taxon>
        <taxon>Caulobacteraceae</taxon>
        <taxon>Phenylobacterium</taxon>
    </lineage>
</organism>
<feature type="transmembrane region" description="Helical" evidence="7">
    <location>
        <begin position="21"/>
        <end position="40"/>
    </location>
</feature>
<sequence length="513" mass="55170">MTDAPDFLEKDKANRIPITGALMLATLMHTLDSTIANVALPNMQGSISASPEQLTWVLTSYILATAVMTPLCGWLAMKFGRKRMIVLSIIGFTAASMLCGIATSVPEMVLFRSLQGLAGASLMPLSQSVMLDTYPPEQIPRVMSLWSSAVILGPILGPIVGGWITEHLDWRWVFFINLPLGIIAVLGVSRFMADDPGGRQRPFDFIGFSALITFVVGLQLLLDRGPGQDWWESPEIWTWAALSLAGFWVFITQSATAPHPFFHRDLAKDGNFVGTTVFSFFVGVLLFSTTALLPVLMQNLMGYSAMQTGTASVSRGLGSLMSFLMVPFLIQRLGARTVLLAGTVLSIVSLGAMSRFDLSMTDGPIIVSGFLQGAGTGLLFAPLSTLAYVTLSPVHRVEGTILSTMARSMGSAVGISIVQAMVLRNSALAHSELAARMDPSSPVLNDILPVPGALTTTAGLTQLNGEVTRQAMMIGYVDVFSWMTLLTLAMLPLILILRPPPKAPMEKITQTSD</sequence>